<comment type="caution">
    <text evidence="2">The sequence shown here is derived from an EMBL/GenBank/DDBJ whole genome shotgun (WGS) entry which is preliminary data.</text>
</comment>
<feature type="domain" description="G" evidence="1">
    <location>
        <begin position="152"/>
        <end position="208"/>
    </location>
</feature>
<dbReference type="InterPro" id="IPR027417">
    <property type="entry name" value="P-loop_NTPase"/>
</dbReference>
<reference evidence="3" key="1">
    <citation type="submission" date="2023-07" db="EMBL/GenBank/DDBJ databases">
        <title>Novel Mycoplasma species identified in domestic and wild animals.</title>
        <authorList>
            <person name="Volokhov D.V."/>
            <person name="Furtak V.A."/>
            <person name="Zagorodnyaya T.A."/>
        </authorList>
    </citation>
    <scope>NUCLEOTIDE SEQUENCE [LARGE SCALE GENOMIC DNA]</scope>
    <source>
        <strain evidence="3">92-19</strain>
    </source>
</reference>
<sequence>MLKRCSGCGVILQTEDDTKAGFVKDLSHELCLDCFNLKNYSKVNSVTIHPGEMPVIKEEALILYVLSINHLSLRLKYRLDRHFPNSPVILVLNHIDTLDSSVNLNKMIQKIRQEANKLQMKFVDIVPISALQNKYIDVLMESMEYHQKNRNVYLVGFQNSGKSLLFKRIANRLAIETTVLSGKKPGLTLADFSIPFHGAKLTDTPGIYLPGSIASFLPFDAYKDLLIESRVKPKIYQLNEQQSLFFGGLCAVSYLEGGFKGIACYASNALEIHRTKYDETYEKFKSQQDTFKHQIKDQKFVKKLFKLNPDIAYELAISDFAMVHLKGKAVIEVYLPDTMRVVLEEALY</sequence>
<dbReference type="InterPro" id="IPR006073">
    <property type="entry name" value="GTP-bd"/>
</dbReference>
<dbReference type="Pfam" id="PF01926">
    <property type="entry name" value="MMR_HSR1"/>
    <property type="match status" value="1"/>
</dbReference>
<dbReference type="Gene3D" id="3.40.50.300">
    <property type="entry name" value="P-loop containing nucleotide triphosphate hydrolases"/>
    <property type="match status" value="1"/>
</dbReference>
<dbReference type="InterPro" id="IPR050896">
    <property type="entry name" value="Mito_lipid_metab_GTPase"/>
</dbReference>
<evidence type="ECO:0000313" key="2">
    <source>
        <dbReference type="EMBL" id="MCU0105388.1"/>
    </source>
</evidence>
<dbReference type="PANTHER" id="PTHR46434:SF1">
    <property type="entry name" value="GENETIC INTERACTOR OF PROHIBITINS 3, MITOCHONDRIAL"/>
    <property type="match status" value="1"/>
</dbReference>
<evidence type="ECO:0000259" key="1">
    <source>
        <dbReference type="Pfam" id="PF01926"/>
    </source>
</evidence>
<proteinExistence type="predicted"/>
<keyword evidence="3" id="KW-1185">Reference proteome</keyword>
<dbReference type="Proteomes" id="UP001209076">
    <property type="component" value="Unassembled WGS sequence"/>
</dbReference>
<organism evidence="2 3">
    <name type="scientific">Paracholeplasma vituli</name>
    <dbReference type="NCBI Taxonomy" id="69473"/>
    <lineage>
        <taxon>Bacteria</taxon>
        <taxon>Bacillati</taxon>
        <taxon>Mycoplasmatota</taxon>
        <taxon>Mollicutes</taxon>
        <taxon>Acholeplasmatales</taxon>
        <taxon>Acholeplasmataceae</taxon>
        <taxon>Paracholeplasma</taxon>
    </lineage>
</organism>
<dbReference type="SUPFAM" id="SSF52540">
    <property type="entry name" value="P-loop containing nucleoside triphosphate hydrolases"/>
    <property type="match status" value="1"/>
</dbReference>
<gene>
    <name evidence="2" type="ORF">N7603_06935</name>
</gene>
<dbReference type="PANTHER" id="PTHR46434">
    <property type="entry name" value="GENETIC INTERACTOR OF PROHIBITINS 3, MITOCHONDRIAL"/>
    <property type="match status" value="1"/>
</dbReference>
<name>A0ABT2PWP8_9MOLU</name>
<dbReference type="RefSeq" id="WP_262096695.1">
    <property type="nucleotide sequence ID" value="NZ_JAOEGN010000013.1"/>
</dbReference>
<dbReference type="EMBL" id="JAOEGN010000013">
    <property type="protein sequence ID" value="MCU0105388.1"/>
    <property type="molecule type" value="Genomic_DNA"/>
</dbReference>
<accession>A0ABT2PWP8</accession>
<protein>
    <submittedName>
        <fullName evidence="2">50S ribosome-binding GTPase</fullName>
    </submittedName>
</protein>
<evidence type="ECO:0000313" key="3">
    <source>
        <dbReference type="Proteomes" id="UP001209076"/>
    </source>
</evidence>